<protein>
    <submittedName>
        <fullName evidence="2">Uncharacterized protein</fullName>
    </submittedName>
</protein>
<name>A0AAE0H2V5_9CHLO</name>
<reference evidence="2 3" key="1">
    <citation type="journal article" date="2015" name="Genome Biol. Evol.">
        <title>Comparative Genomics of a Bacterivorous Green Alga Reveals Evolutionary Causalities and Consequences of Phago-Mixotrophic Mode of Nutrition.</title>
        <authorList>
            <person name="Burns J.A."/>
            <person name="Paasch A."/>
            <person name="Narechania A."/>
            <person name="Kim E."/>
        </authorList>
    </citation>
    <scope>NUCLEOTIDE SEQUENCE [LARGE SCALE GENOMIC DNA]</scope>
    <source>
        <strain evidence="2 3">PLY_AMNH</strain>
    </source>
</reference>
<keyword evidence="1" id="KW-0812">Transmembrane</keyword>
<dbReference type="Proteomes" id="UP001190700">
    <property type="component" value="Unassembled WGS sequence"/>
</dbReference>
<dbReference type="EMBL" id="LGRX02000355">
    <property type="protein sequence ID" value="KAK3288791.1"/>
    <property type="molecule type" value="Genomic_DNA"/>
</dbReference>
<keyword evidence="3" id="KW-1185">Reference proteome</keyword>
<evidence type="ECO:0000313" key="3">
    <source>
        <dbReference type="Proteomes" id="UP001190700"/>
    </source>
</evidence>
<sequence length="507" mass="56592">MCYVDACDRPVKILEFGGKAIHDVSVVEGVHEVVNEHVITEHAPKKPIGEAKNVISGCSNFGASLASASKVIFIVALPLPMEFAALHMQSRDAVMYRIEPEVKIFVWSDVWQLHTIFFNDVLLRKFHYFRLVIKLVTAAVPVFYAIGFYALLSHLAGLRAWNPKVVVRPSYFARKLSQSFHGLCLIVIFLYSSYLGMLSTWLMLGAMLNPNRFLSYSVAVATCITLSIERTRSVYTEYFAWKEKVYELSLEALRELFMAKSDRQLASHLQTTEIANLRESMVTKFKTHVGLQGLNPSTLAFNLSCRDIESVCGQLITQPLVASLGLSREALMAMMQGDIQEVERNVSKKLEISTMWGRAVMRGIIATCPPWSRAWPPTELLGAVAELANLAGIPEGFSCAFVRFAVAALKSNKEQLHTSCQLLIQQLSNIENHKDQQHITLKEGTSSGILTLDEVISSEVLESVFLLINAHFRDALSQLRLVSLFRFGRDPESCTGIPARDCSNGLQ</sequence>
<keyword evidence="1" id="KW-1133">Transmembrane helix</keyword>
<comment type="caution">
    <text evidence="2">The sequence shown here is derived from an EMBL/GenBank/DDBJ whole genome shotgun (WGS) entry which is preliminary data.</text>
</comment>
<accession>A0AAE0H2V5</accession>
<evidence type="ECO:0000313" key="2">
    <source>
        <dbReference type="EMBL" id="KAK3288791.1"/>
    </source>
</evidence>
<feature type="transmembrane region" description="Helical" evidence="1">
    <location>
        <begin position="180"/>
        <end position="204"/>
    </location>
</feature>
<keyword evidence="1" id="KW-0472">Membrane</keyword>
<organism evidence="2 3">
    <name type="scientific">Cymbomonas tetramitiformis</name>
    <dbReference type="NCBI Taxonomy" id="36881"/>
    <lineage>
        <taxon>Eukaryota</taxon>
        <taxon>Viridiplantae</taxon>
        <taxon>Chlorophyta</taxon>
        <taxon>Pyramimonadophyceae</taxon>
        <taxon>Pyramimonadales</taxon>
        <taxon>Pyramimonadaceae</taxon>
        <taxon>Cymbomonas</taxon>
    </lineage>
</organism>
<feature type="transmembrane region" description="Helical" evidence="1">
    <location>
        <begin position="131"/>
        <end position="152"/>
    </location>
</feature>
<dbReference type="AlphaFoldDB" id="A0AAE0H2V5"/>
<gene>
    <name evidence="2" type="ORF">CYMTET_3744</name>
</gene>
<proteinExistence type="predicted"/>
<evidence type="ECO:0000256" key="1">
    <source>
        <dbReference type="SAM" id="Phobius"/>
    </source>
</evidence>